<dbReference type="Pfam" id="PF04194">
    <property type="entry name" value="PDCD2_C"/>
    <property type="match status" value="1"/>
</dbReference>
<evidence type="ECO:0000313" key="3">
    <source>
        <dbReference type="EMBL" id="VVC25987.1"/>
    </source>
</evidence>
<dbReference type="PANTHER" id="PTHR46421">
    <property type="entry name" value="PROGRAMMED CELL DEATH PROTEIN 2-LIKE"/>
    <property type="match status" value="1"/>
</dbReference>
<keyword evidence="4" id="KW-1185">Reference proteome</keyword>
<sequence length="357" mass="41186">MAKSSQKVLLGFVDEPITESYADDTYMVNKIGGLPDNRQNRNLLPKCQLCNHQVPLLVQIYAPLTNSIYHRTLYIYACMNPSCWNKSESWICMRRQWVADASVNHIDVKQQSATFIEWCEDADNWGDEAEFEEENGNAIVKSQAIETNALASAELEKSDCDDNVVVEPIESPHTDVLQLLDSRKEIILEHHDMNVYFEPYYISVLYDYNESADVVKEHAVKLLNNYKNNQQMLEEKNEDYEKSLPAHGDKYFETFASKLRKNPGQILRYCRDGGKPLFLYEEMEPNKCINCQGKLLFELQILPSLIPYLKVVCGEDHHGSGYLEFGTALIYTCENSCWTEGDIHKYECVIVQEEKLF</sequence>
<dbReference type="EMBL" id="CABPRJ010000023">
    <property type="protein sequence ID" value="VVC25987.1"/>
    <property type="molecule type" value="Genomic_DNA"/>
</dbReference>
<feature type="domain" description="Programmed cell death protein 2 C-terminal" evidence="2">
    <location>
        <begin position="249"/>
        <end position="353"/>
    </location>
</feature>
<dbReference type="InterPro" id="IPR007320">
    <property type="entry name" value="PDCD2_C"/>
</dbReference>
<accession>A0A5E4M5I8</accession>
<dbReference type="AlphaFoldDB" id="A0A5E4M5I8"/>
<protein>
    <submittedName>
        <fullName evidence="3">Programmed cell death protein 2, C-terminal</fullName>
    </submittedName>
</protein>
<dbReference type="PANTHER" id="PTHR46421:SF1">
    <property type="entry name" value="PROGRAMMED CELL DEATH PROTEIN 2-LIKE"/>
    <property type="match status" value="1"/>
</dbReference>
<dbReference type="Proteomes" id="UP000325440">
    <property type="component" value="Unassembled WGS sequence"/>
</dbReference>
<gene>
    <name evidence="3" type="ORF">CINCED_3A025366</name>
</gene>
<proteinExistence type="predicted"/>
<evidence type="ECO:0000259" key="2">
    <source>
        <dbReference type="Pfam" id="PF04194"/>
    </source>
</evidence>
<dbReference type="InterPro" id="IPR052815">
    <property type="entry name" value="PDCD2-like_regulator"/>
</dbReference>
<feature type="coiled-coil region" evidence="1">
    <location>
        <begin position="216"/>
        <end position="243"/>
    </location>
</feature>
<evidence type="ECO:0000313" key="4">
    <source>
        <dbReference type="Proteomes" id="UP000325440"/>
    </source>
</evidence>
<dbReference type="GO" id="GO:0005737">
    <property type="term" value="C:cytoplasm"/>
    <property type="evidence" value="ECO:0007669"/>
    <property type="project" value="InterPro"/>
</dbReference>
<reference evidence="3 4" key="1">
    <citation type="submission" date="2019-08" db="EMBL/GenBank/DDBJ databases">
        <authorList>
            <person name="Alioto T."/>
            <person name="Alioto T."/>
            <person name="Gomez Garrido J."/>
        </authorList>
    </citation>
    <scope>NUCLEOTIDE SEQUENCE [LARGE SCALE GENOMIC DNA]</scope>
</reference>
<organism evidence="3 4">
    <name type="scientific">Cinara cedri</name>
    <dbReference type="NCBI Taxonomy" id="506608"/>
    <lineage>
        <taxon>Eukaryota</taxon>
        <taxon>Metazoa</taxon>
        <taxon>Ecdysozoa</taxon>
        <taxon>Arthropoda</taxon>
        <taxon>Hexapoda</taxon>
        <taxon>Insecta</taxon>
        <taxon>Pterygota</taxon>
        <taxon>Neoptera</taxon>
        <taxon>Paraneoptera</taxon>
        <taxon>Hemiptera</taxon>
        <taxon>Sternorrhyncha</taxon>
        <taxon>Aphidomorpha</taxon>
        <taxon>Aphidoidea</taxon>
        <taxon>Aphididae</taxon>
        <taxon>Lachninae</taxon>
        <taxon>Cinara</taxon>
    </lineage>
</organism>
<dbReference type="GO" id="GO:0006915">
    <property type="term" value="P:apoptotic process"/>
    <property type="evidence" value="ECO:0007669"/>
    <property type="project" value="TreeGrafter"/>
</dbReference>
<evidence type="ECO:0000256" key="1">
    <source>
        <dbReference type="SAM" id="Coils"/>
    </source>
</evidence>
<dbReference type="OrthoDB" id="366284at2759"/>
<name>A0A5E4M5I8_9HEMI</name>
<keyword evidence="1" id="KW-0175">Coiled coil</keyword>